<evidence type="ECO:0000256" key="12">
    <source>
        <dbReference type="RuleBase" id="RU362079"/>
    </source>
</evidence>
<dbReference type="eggNOG" id="COG0801">
    <property type="taxonomic scope" value="Bacteria"/>
</dbReference>
<dbReference type="Gene3D" id="3.30.1130.10">
    <property type="match status" value="1"/>
</dbReference>
<evidence type="ECO:0000256" key="4">
    <source>
        <dbReference type="ARBA" id="ARBA00005708"/>
    </source>
</evidence>
<dbReference type="NCBIfam" id="TIGR01498">
    <property type="entry name" value="folK"/>
    <property type="match status" value="1"/>
</dbReference>
<evidence type="ECO:0000256" key="11">
    <source>
        <dbReference type="ARBA" id="ARBA00023239"/>
    </source>
</evidence>
<dbReference type="GO" id="GO:0046656">
    <property type="term" value="P:folic acid biosynthetic process"/>
    <property type="evidence" value="ECO:0007669"/>
    <property type="project" value="UniProtKB-UniRule"/>
</dbReference>
<accession>D4CRN8</accession>
<evidence type="ECO:0000256" key="9">
    <source>
        <dbReference type="ARBA" id="ARBA00022840"/>
    </source>
</evidence>
<dbReference type="InterPro" id="IPR006157">
    <property type="entry name" value="FolB_dom"/>
</dbReference>
<dbReference type="EC" id="2.7.6.3" evidence="12"/>
<dbReference type="GO" id="GO:0016301">
    <property type="term" value="F:kinase activity"/>
    <property type="evidence" value="ECO:0007669"/>
    <property type="project" value="UniProtKB-KW"/>
</dbReference>
<keyword evidence="11 12" id="KW-0456">Lyase</keyword>
<evidence type="ECO:0000256" key="1">
    <source>
        <dbReference type="ARBA" id="ARBA00001353"/>
    </source>
</evidence>
<gene>
    <name evidence="14" type="primary">folK</name>
    <name evidence="14" type="ORF">FUSPEROL_00046</name>
</gene>
<dbReference type="PANTHER" id="PTHR43071">
    <property type="entry name" value="2-AMINO-4-HYDROXY-6-HYDROXYMETHYLDIHYDROPTERIDINE PYROPHOSPHOKINASE"/>
    <property type="match status" value="1"/>
</dbReference>
<evidence type="ECO:0000313" key="14">
    <source>
        <dbReference type="EMBL" id="EFE87937.1"/>
    </source>
</evidence>
<dbReference type="STRING" id="546275.FUSPEROL_00046"/>
<comment type="function">
    <text evidence="12">Catalyzes the conversion of 7,8-dihydroneopterin to 6-hydroxymethyl-7,8-dihydropterin.</text>
</comment>
<dbReference type="GO" id="GO:0004150">
    <property type="term" value="F:dihydroneopterin aldolase activity"/>
    <property type="evidence" value="ECO:0007669"/>
    <property type="project" value="UniProtKB-UniRule"/>
</dbReference>
<evidence type="ECO:0000256" key="5">
    <source>
        <dbReference type="ARBA" id="ARBA00009640"/>
    </source>
</evidence>
<dbReference type="Pfam" id="PF02152">
    <property type="entry name" value="FolB"/>
    <property type="match status" value="1"/>
</dbReference>
<evidence type="ECO:0000256" key="10">
    <source>
        <dbReference type="ARBA" id="ARBA00022909"/>
    </source>
</evidence>
<comment type="caution">
    <text evidence="14">The sequence shown here is derived from an EMBL/GenBank/DDBJ whole genome shotgun (WGS) entry which is preliminary data.</text>
</comment>
<keyword evidence="8 14" id="KW-0418">Kinase</keyword>
<dbReference type="NCBIfam" id="TIGR00525">
    <property type="entry name" value="folB"/>
    <property type="match status" value="1"/>
</dbReference>
<keyword evidence="7" id="KW-0547">Nucleotide-binding</keyword>
<dbReference type="CDD" id="cd00534">
    <property type="entry name" value="DHNA_DHNTPE"/>
    <property type="match status" value="1"/>
</dbReference>
<evidence type="ECO:0000259" key="13">
    <source>
        <dbReference type="PROSITE" id="PS00794"/>
    </source>
</evidence>
<dbReference type="InterPro" id="IPR043133">
    <property type="entry name" value="GTP-CH-I_C/QueF"/>
</dbReference>
<keyword evidence="6 14" id="KW-0808">Transferase</keyword>
<evidence type="ECO:0000256" key="6">
    <source>
        <dbReference type="ARBA" id="ARBA00022679"/>
    </source>
</evidence>
<name>D4CRN8_9FUSO</name>
<comment type="catalytic activity">
    <reaction evidence="1 12">
        <text>7,8-dihydroneopterin = 6-hydroxymethyl-7,8-dihydropterin + glycolaldehyde</text>
        <dbReference type="Rhea" id="RHEA:10540"/>
        <dbReference type="ChEBI" id="CHEBI:17001"/>
        <dbReference type="ChEBI" id="CHEBI:17071"/>
        <dbReference type="ChEBI" id="CHEBI:44841"/>
        <dbReference type="EC" id="4.1.2.25"/>
    </reaction>
</comment>
<feature type="domain" description="7,8-dihydro-6-hydroxymethylpterin-pyrophosphokinase" evidence="13">
    <location>
        <begin position="232"/>
        <end position="243"/>
    </location>
</feature>
<dbReference type="Gene3D" id="3.30.70.560">
    <property type="entry name" value="7,8-Dihydro-6-hydroxymethylpterin-pyrophosphokinase HPPK"/>
    <property type="match status" value="1"/>
</dbReference>
<dbReference type="AlphaFoldDB" id="D4CRN8"/>
<evidence type="ECO:0000256" key="8">
    <source>
        <dbReference type="ARBA" id="ARBA00022777"/>
    </source>
</evidence>
<dbReference type="SUPFAM" id="SSF55620">
    <property type="entry name" value="Tetrahydrobiopterin biosynthesis enzymes-like"/>
    <property type="match status" value="1"/>
</dbReference>
<dbReference type="HOGENOM" id="CLU_023499_0_0_0"/>
<dbReference type="GO" id="GO:0046654">
    <property type="term" value="P:tetrahydrofolate biosynthetic process"/>
    <property type="evidence" value="ECO:0007669"/>
    <property type="project" value="UniProtKB-UniRule"/>
</dbReference>
<protein>
    <recommendedName>
        <fullName evidence="12">Bifunctional folate synthesis protein</fullName>
    </recommendedName>
    <domain>
        <recommendedName>
            <fullName evidence="12">Dihydroneopterin aldolase</fullName>
            <shortName evidence="12">DHNA</shortName>
            <ecNumber evidence="12">4.1.2.25</ecNumber>
        </recommendedName>
        <alternativeName>
            <fullName evidence="12">7,8-dihydroneopterin aldolase</fullName>
        </alternativeName>
    </domain>
    <domain>
        <recommendedName>
            <fullName evidence="12">2-amino-4-hydroxy-6-hydroxymethyldihydropteridine pyrophosphokinase</fullName>
            <ecNumber evidence="12">2.7.6.3</ecNumber>
        </recommendedName>
        <alternativeName>
            <fullName evidence="12">6-hydroxymethyl-7,8-dihydropterin pyrophosphokinase</fullName>
            <shortName evidence="12">PPPK</shortName>
        </alternativeName>
        <alternativeName>
            <fullName evidence="12">7,8-dihydro-6-hydroxymethylpterin pyrophosphokinase</fullName>
            <shortName evidence="12">HPPK</shortName>
        </alternativeName>
    </domain>
</protein>
<evidence type="ECO:0000313" key="15">
    <source>
        <dbReference type="Proteomes" id="UP000003748"/>
    </source>
</evidence>
<dbReference type="InterPro" id="IPR000550">
    <property type="entry name" value="Hppk"/>
</dbReference>
<organism evidence="14 15">
    <name type="scientific">Fusobacterium periodonticum ATCC 33693</name>
    <dbReference type="NCBI Taxonomy" id="546275"/>
    <lineage>
        <taxon>Bacteria</taxon>
        <taxon>Fusobacteriati</taxon>
        <taxon>Fusobacteriota</taxon>
        <taxon>Fusobacteriia</taxon>
        <taxon>Fusobacteriales</taxon>
        <taxon>Fusobacteriaceae</taxon>
        <taxon>Fusobacterium</taxon>
    </lineage>
</organism>
<dbReference type="EC" id="4.1.2.25" evidence="12"/>
<dbReference type="CDD" id="cd00483">
    <property type="entry name" value="HPPK"/>
    <property type="match status" value="1"/>
</dbReference>
<dbReference type="GO" id="GO:0003848">
    <property type="term" value="F:2-amino-4-hydroxy-6-hydroxymethyldihydropteridine diphosphokinase activity"/>
    <property type="evidence" value="ECO:0007669"/>
    <property type="project" value="UniProtKB-EC"/>
</dbReference>
<dbReference type="SMART" id="SM00905">
    <property type="entry name" value="FolB"/>
    <property type="match status" value="1"/>
</dbReference>
<evidence type="ECO:0000256" key="7">
    <source>
        <dbReference type="ARBA" id="ARBA00022741"/>
    </source>
</evidence>
<dbReference type="PANTHER" id="PTHR43071:SF1">
    <property type="entry name" value="2-AMINO-4-HYDROXY-6-HYDROXYMETHYLDIHYDROPTERIDINE PYROPHOSPHOKINASE"/>
    <property type="match status" value="1"/>
</dbReference>
<evidence type="ECO:0000256" key="3">
    <source>
        <dbReference type="ARBA" id="ARBA00005051"/>
    </source>
</evidence>
<comment type="similarity">
    <text evidence="5">In the N-terminal section; belongs to the DHNA family.</text>
</comment>
<keyword evidence="9" id="KW-0067">ATP-binding</keyword>
<comment type="pathway">
    <text evidence="2 12">Cofactor biosynthesis; tetrahydrofolate biosynthesis; 2-amino-4-hydroxy-6-hydroxymethyl-7,8-dihydropteridine diphosphate from 7,8-dihydroneopterin triphosphate: step 3/4.</text>
</comment>
<dbReference type="FunFam" id="3.30.1130.10:FF:000003">
    <property type="entry name" value="7,8-dihydroneopterin aldolase"/>
    <property type="match status" value="1"/>
</dbReference>
<dbReference type="GO" id="GO:0005524">
    <property type="term" value="F:ATP binding"/>
    <property type="evidence" value="ECO:0007669"/>
    <property type="project" value="UniProtKB-KW"/>
</dbReference>
<dbReference type="Proteomes" id="UP000003748">
    <property type="component" value="Unassembled WGS sequence"/>
</dbReference>
<dbReference type="SUPFAM" id="SSF55083">
    <property type="entry name" value="6-hydroxymethyl-7,8-dihydropterin pyrophosphokinase, HPPK"/>
    <property type="match status" value="1"/>
</dbReference>
<comment type="pathway">
    <text evidence="3">Cofactor biosynthesis; tetrahydrofolate biosynthesis; 2-amino-4-hydroxy-6-hydroxymethyl-7,8-dihydropteridine diphosphate from 7,8-dihydroneopterin triphosphate: step 4/4.</text>
</comment>
<keyword evidence="10 12" id="KW-0289">Folate biosynthesis</keyword>
<dbReference type="eggNOG" id="COG1539">
    <property type="taxonomic scope" value="Bacteria"/>
</dbReference>
<dbReference type="PROSITE" id="PS00794">
    <property type="entry name" value="HPPK"/>
    <property type="match status" value="1"/>
</dbReference>
<evidence type="ECO:0000256" key="2">
    <source>
        <dbReference type="ARBA" id="ARBA00005013"/>
    </source>
</evidence>
<dbReference type="UniPathway" id="UPA00077">
    <property type="reaction ID" value="UER00154"/>
</dbReference>
<sequence>MLKFIIQSLFVLFIFNVIKRCSKEVRNKMDKIYIRDLEFIGYHGVFEEEKKLGQKFYLSLELSTDLREANDDITKTTHYGEVAETVKKIFFQKKYDLIETLAEDIAREVLLSFSLIKEVKLEIKKPWAPVGLPLKDVAVEITRKWNEVYISLGSNMGNKKENLVSAIKEVAKIKDTFIIKESKIIETEPFGYKEQDDFLNSCIGIKTLLTAREVLTELLAIEIRMGRERKIKWGPRIIDLDIIFYNKEVIEEDDLIVPHPYMEYRDFVLKPLEEIIPNFVHPLLSKRITALRKELENEKN</sequence>
<comment type="similarity">
    <text evidence="4 12">Belongs to the DHNA family.</text>
</comment>
<dbReference type="InterPro" id="IPR006156">
    <property type="entry name" value="Dihydroneopterin_aldolase"/>
</dbReference>
<proteinExistence type="inferred from homology"/>
<reference evidence="14 15" key="1">
    <citation type="submission" date="2010-02" db="EMBL/GenBank/DDBJ databases">
        <authorList>
            <person name="Weinstock G."/>
            <person name="Sodergren E."/>
            <person name="Clifton S."/>
            <person name="Fulton L."/>
            <person name="Fulton B."/>
            <person name="Courtney L."/>
            <person name="Fronick C."/>
            <person name="Harrison M."/>
            <person name="Strong C."/>
            <person name="Farmer C."/>
            <person name="Delahaunty K."/>
            <person name="Markovic C."/>
            <person name="Hall O."/>
            <person name="Minx P."/>
            <person name="Tomlinson C."/>
            <person name="Mitreva M."/>
            <person name="Nelson J."/>
            <person name="Hou S."/>
            <person name="Wollam A."/>
            <person name="Pepin K.H."/>
            <person name="Johnson M."/>
            <person name="Bhonagiri V."/>
            <person name="Zhang X."/>
            <person name="Suruliraj S."/>
            <person name="Warren W."/>
            <person name="Chinwalla A."/>
            <person name="Mardis E.R."/>
            <person name="Wilson R.K."/>
        </authorList>
    </citation>
    <scope>NUCLEOTIDE SEQUENCE [LARGE SCALE GENOMIC DNA]</scope>
    <source>
        <strain evidence="14 15">ATCC 33693</strain>
    </source>
</reference>
<dbReference type="InterPro" id="IPR035907">
    <property type="entry name" value="Hppk_sf"/>
</dbReference>
<dbReference type="NCBIfam" id="TIGR00526">
    <property type="entry name" value="folB_dom"/>
    <property type="match status" value="1"/>
</dbReference>
<dbReference type="EMBL" id="ACJY01000018">
    <property type="protein sequence ID" value="EFE87937.1"/>
    <property type="molecule type" value="Genomic_DNA"/>
</dbReference>
<dbReference type="Pfam" id="PF01288">
    <property type="entry name" value="HPPK"/>
    <property type="match status" value="1"/>
</dbReference>